<proteinExistence type="predicted"/>
<organism evidence="9">
    <name type="scientific">Soboliphyme baturini</name>
    <dbReference type="NCBI Taxonomy" id="241478"/>
    <lineage>
        <taxon>Eukaryota</taxon>
        <taxon>Metazoa</taxon>
        <taxon>Ecdysozoa</taxon>
        <taxon>Nematoda</taxon>
        <taxon>Enoplea</taxon>
        <taxon>Dorylaimia</taxon>
        <taxon>Dioctophymatida</taxon>
        <taxon>Dioctophymatoidea</taxon>
        <taxon>Soboliphymatidae</taxon>
        <taxon>Soboliphyme</taxon>
    </lineage>
</organism>
<keyword evidence="2 5" id="KW-0812">Transmembrane</keyword>
<protein>
    <submittedName>
        <fullName evidence="9">MFS domain-containing protein</fullName>
    </submittedName>
</protein>
<dbReference type="Proteomes" id="UP000270296">
    <property type="component" value="Unassembled WGS sequence"/>
</dbReference>
<name>A0A183J3J5_9BILA</name>
<dbReference type="Pfam" id="PF07690">
    <property type="entry name" value="MFS_1"/>
    <property type="match status" value="1"/>
</dbReference>
<dbReference type="GO" id="GO:0022857">
    <property type="term" value="F:transmembrane transporter activity"/>
    <property type="evidence" value="ECO:0007669"/>
    <property type="project" value="InterPro"/>
</dbReference>
<feature type="transmembrane region" description="Helical" evidence="5">
    <location>
        <begin position="312"/>
        <end position="332"/>
    </location>
</feature>
<dbReference type="PANTHER" id="PTHR11662:SF455">
    <property type="entry name" value="GH23975P"/>
    <property type="match status" value="1"/>
</dbReference>
<comment type="subcellular location">
    <subcellularLocation>
        <location evidence="1">Membrane</location>
        <topology evidence="1">Multi-pass membrane protein</topology>
    </subcellularLocation>
</comment>
<evidence type="ECO:0000259" key="6">
    <source>
        <dbReference type="PROSITE" id="PS50850"/>
    </source>
</evidence>
<dbReference type="EMBL" id="UZAM01014084">
    <property type="protein sequence ID" value="VDP31837.1"/>
    <property type="molecule type" value="Genomic_DNA"/>
</dbReference>
<dbReference type="PROSITE" id="PS50850">
    <property type="entry name" value="MFS"/>
    <property type="match status" value="1"/>
</dbReference>
<keyword evidence="8" id="KW-1185">Reference proteome</keyword>
<keyword evidence="4 5" id="KW-0472">Membrane</keyword>
<evidence type="ECO:0000256" key="3">
    <source>
        <dbReference type="ARBA" id="ARBA00022989"/>
    </source>
</evidence>
<dbReference type="InterPro" id="IPR011701">
    <property type="entry name" value="MFS"/>
</dbReference>
<feature type="transmembrane region" description="Helical" evidence="5">
    <location>
        <begin position="140"/>
        <end position="161"/>
    </location>
</feature>
<dbReference type="PANTHER" id="PTHR11662">
    <property type="entry name" value="SOLUTE CARRIER FAMILY 17"/>
    <property type="match status" value="1"/>
</dbReference>
<reference evidence="7 8" key="2">
    <citation type="submission" date="2018-11" db="EMBL/GenBank/DDBJ databases">
        <authorList>
            <consortium name="Pathogen Informatics"/>
        </authorList>
    </citation>
    <scope>NUCLEOTIDE SEQUENCE [LARGE SCALE GENOMIC DNA]</scope>
</reference>
<dbReference type="OrthoDB" id="2985014at2759"/>
<evidence type="ECO:0000256" key="1">
    <source>
        <dbReference type="ARBA" id="ARBA00004141"/>
    </source>
</evidence>
<feature type="transmembrane region" description="Helical" evidence="5">
    <location>
        <begin position="81"/>
        <end position="101"/>
    </location>
</feature>
<dbReference type="FunFam" id="1.20.1250.20:FF:000532">
    <property type="entry name" value="SLC (SoLute Carrier) homolog"/>
    <property type="match status" value="1"/>
</dbReference>
<dbReference type="InterPro" id="IPR020846">
    <property type="entry name" value="MFS_dom"/>
</dbReference>
<sequence length="349" mass="38795">MVAIRVLQGISQVSIALQRNKLLHTLFQGLAFPSMQALWSQWAPTKEKARLVGFSFSGCYYGTAMAIPFSTYLAEWFGWEAIFYFAGGLSMVWAFIWLFTISDSPYADSRISEHELDYITEGTQGCGSKREVPEVPWIKILLSVPVWTIVVLHVTQNWGFYTMLTYLPKFMNQFLQFQLKTTGLLGAVPYLAMGLMLTLAGTLADLLKSKTNISLLNLRKLYGAGGSFLQALFTILAIQWSDSSCVMTFVCLIIAFAAFPFSAYSVNQLDIAATYASVIMGLSNTIATIPGMVSPPIVGAIVRDGTPWEWMIVFYIIAGFYTFGGVVYLLLAKADTQRWAKKSQIHNGD</sequence>
<feature type="transmembrane region" description="Helical" evidence="5">
    <location>
        <begin position="273"/>
        <end position="292"/>
    </location>
</feature>
<reference evidence="9" key="1">
    <citation type="submission" date="2016-06" db="UniProtKB">
        <authorList>
            <consortium name="WormBaseParasite"/>
        </authorList>
    </citation>
    <scope>IDENTIFICATION</scope>
</reference>
<evidence type="ECO:0000256" key="5">
    <source>
        <dbReference type="SAM" id="Phobius"/>
    </source>
</evidence>
<dbReference type="InterPro" id="IPR036259">
    <property type="entry name" value="MFS_trans_sf"/>
</dbReference>
<feature type="transmembrane region" description="Helical" evidence="5">
    <location>
        <begin position="221"/>
        <end position="240"/>
    </location>
</feature>
<feature type="transmembrane region" description="Helical" evidence="5">
    <location>
        <begin position="181"/>
        <end position="200"/>
    </location>
</feature>
<feature type="transmembrane region" description="Helical" evidence="5">
    <location>
        <begin position="51"/>
        <end position="69"/>
    </location>
</feature>
<feature type="transmembrane region" description="Helical" evidence="5">
    <location>
        <begin position="246"/>
        <end position="266"/>
    </location>
</feature>
<evidence type="ECO:0000256" key="4">
    <source>
        <dbReference type="ARBA" id="ARBA00023136"/>
    </source>
</evidence>
<accession>A0A183J3J5</accession>
<gene>
    <name evidence="7" type="ORF">SBAD_LOCUS10443</name>
</gene>
<evidence type="ECO:0000313" key="9">
    <source>
        <dbReference type="WBParaSite" id="SBAD_0001080901-mRNA-1"/>
    </source>
</evidence>
<dbReference type="GO" id="GO:0016020">
    <property type="term" value="C:membrane"/>
    <property type="evidence" value="ECO:0007669"/>
    <property type="project" value="UniProtKB-SubCell"/>
</dbReference>
<keyword evidence="3 5" id="KW-1133">Transmembrane helix</keyword>
<dbReference type="SUPFAM" id="SSF103473">
    <property type="entry name" value="MFS general substrate transporter"/>
    <property type="match status" value="1"/>
</dbReference>
<evidence type="ECO:0000313" key="7">
    <source>
        <dbReference type="EMBL" id="VDP31837.1"/>
    </source>
</evidence>
<evidence type="ECO:0000313" key="8">
    <source>
        <dbReference type="Proteomes" id="UP000270296"/>
    </source>
</evidence>
<dbReference type="Gene3D" id="1.20.1250.20">
    <property type="entry name" value="MFS general substrate transporter like domains"/>
    <property type="match status" value="2"/>
</dbReference>
<dbReference type="WBParaSite" id="SBAD_0001080901-mRNA-1">
    <property type="protein sequence ID" value="SBAD_0001080901-mRNA-1"/>
    <property type="gene ID" value="SBAD_0001080901"/>
</dbReference>
<dbReference type="AlphaFoldDB" id="A0A183J3J5"/>
<dbReference type="InterPro" id="IPR050382">
    <property type="entry name" value="MFS_Na/Anion_cotransporter"/>
</dbReference>
<dbReference type="GO" id="GO:0006820">
    <property type="term" value="P:monoatomic anion transport"/>
    <property type="evidence" value="ECO:0007669"/>
    <property type="project" value="TreeGrafter"/>
</dbReference>
<feature type="domain" description="Major facilitator superfamily (MFS) profile" evidence="6">
    <location>
        <begin position="1"/>
        <end position="336"/>
    </location>
</feature>
<evidence type="ECO:0000256" key="2">
    <source>
        <dbReference type="ARBA" id="ARBA00022692"/>
    </source>
</evidence>